<dbReference type="Proteomes" id="UP001301958">
    <property type="component" value="Unassembled WGS sequence"/>
</dbReference>
<comment type="caution">
    <text evidence="2">The sequence shown here is derived from an EMBL/GenBank/DDBJ whole genome shotgun (WGS) entry which is preliminary data.</text>
</comment>
<evidence type="ECO:0000313" key="2">
    <source>
        <dbReference type="EMBL" id="KAK4226546.1"/>
    </source>
</evidence>
<organism evidence="2 3">
    <name type="scientific">Podospora fimiseda</name>
    <dbReference type="NCBI Taxonomy" id="252190"/>
    <lineage>
        <taxon>Eukaryota</taxon>
        <taxon>Fungi</taxon>
        <taxon>Dikarya</taxon>
        <taxon>Ascomycota</taxon>
        <taxon>Pezizomycotina</taxon>
        <taxon>Sordariomycetes</taxon>
        <taxon>Sordariomycetidae</taxon>
        <taxon>Sordariales</taxon>
        <taxon>Podosporaceae</taxon>
        <taxon>Podospora</taxon>
    </lineage>
</organism>
<dbReference type="AlphaFoldDB" id="A0AAN7GTC7"/>
<proteinExistence type="predicted"/>
<feature type="signal peptide" evidence="1">
    <location>
        <begin position="1"/>
        <end position="18"/>
    </location>
</feature>
<reference evidence="2" key="2">
    <citation type="submission" date="2023-05" db="EMBL/GenBank/DDBJ databases">
        <authorList>
            <consortium name="Lawrence Berkeley National Laboratory"/>
            <person name="Steindorff A."/>
            <person name="Hensen N."/>
            <person name="Bonometti L."/>
            <person name="Westerberg I."/>
            <person name="Brannstrom I.O."/>
            <person name="Guillou S."/>
            <person name="Cros-Aarteil S."/>
            <person name="Calhoun S."/>
            <person name="Haridas S."/>
            <person name="Kuo A."/>
            <person name="Mondo S."/>
            <person name="Pangilinan J."/>
            <person name="Riley R."/>
            <person name="Labutti K."/>
            <person name="Andreopoulos B."/>
            <person name="Lipzen A."/>
            <person name="Chen C."/>
            <person name="Yanf M."/>
            <person name="Daum C."/>
            <person name="Ng V."/>
            <person name="Clum A."/>
            <person name="Ohm R."/>
            <person name="Martin F."/>
            <person name="Silar P."/>
            <person name="Natvig D."/>
            <person name="Lalanne C."/>
            <person name="Gautier V."/>
            <person name="Ament-Velasquez S.L."/>
            <person name="Kruys A."/>
            <person name="Hutchinson M.I."/>
            <person name="Powell A.J."/>
            <person name="Barry K."/>
            <person name="Miller A.N."/>
            <person name="Grigoriev I.V."/>
            <person name="Debuchy R."/>
            <person name="Gladieux P."/>
            <person name="Thoren M.H."/>
            <person name="Johannesson H."/>
        </authorList>
    </citation>
    <scope>NUCLEOTIDE SEQUENCE</scope>
    <source>
        <strain evidence="2">CBS 990.96</strain>
    </source>
</reference>
<keyword evidence="3" id="KW-1185">Reference proteome</keyword>
<reference evidence="2" key="1">
    <citation type="journal article" date="2023" name="Mol. Phylogenet. Evol.">
        <title>Genome-scale phylogeny and comparative genomics of the fungal order Sordariales.</title>
        <authorList>
            <person name="Hensen N."/>
            <person name="Bonometti L."/>
            <person name="Westerberg I."/>
            <person name="Brannstrom I.O."/>
            <person name="Guillou S."/>
            <person name="Cros-Aarteil S."/>
            <person name="Calhoun S."/>
            <person name="Haridas S."/>
            <person name="Kuo A."/>
            <person name="Mondo S."/>
            <person name="Pangilinan J."/>
            <person name="Riley R."/>
            <person name="LaButti K."/>
            <person name="Andreopoulos B."/>
            <person name="Lipzen A."/>
            <person name="Chen C."/>
            <person name="Yan M."/>
            <person name="Daum C."/>
            <person name="Ng V."/>
            <person name="Clum A."/>
            <person name="Steindorff A."/>
            <person name="Ohm R.A."/>
            <person name="Martin F."/>
            <person name="Silar P."/>
            <person name="Natvig D.O."/>
            <person name="Lalanne C."/>
            <person name="Gautier V."/>
            <person name="Ament-Velasquez S.L."/>
            <person name="Kruys A."/>
            <person name="Hutchinson M.I."/>
            <person name="Powell A.J."/>
            <person name="Barry K."/>
            <person name="Miller A.N."/>
            <person name="Grigoriev I.V."/>
            <person name="Debuchy R."/>
            <person name="Gladieux P."/>
            <person name="Hiltunen Thoren M."/>
            <person name="Johannesson H."/>
        </authorList>
    </citation>
    <scope>NUCLEOTIDE SEQUENCE</scope>
    <source>
        <strain evidence="2">CBS 990.96</strain>
    </source>
</reference>
<evidence type="ECO:0000313" key="3">
    <source>
        <dbReference type="Proteomes" id="UP001301958"/>
    </source>
</evidence>
<protein>
    <submittedName>
        <fullName evidence="2">Uncharacterized protein</fullName>
    </submittedName>
</protein>
<gene>
    <name evidence="2" type="ORF">QBC38DRAFT_480065</name>
</gene>
<evidence type="ECO:0000256" key="1">
    <source>
        <dbReference type="SAM" id="SignalP"/>
    </source>
</evidence>
<feature type="chain" id="PRO_5042903412" evidence="1">
    <location>
        <begin position="19"/>
        <end position="76"/>
    </location>
</feature>
<dbReference type="EMBL" id="MU865345">
    <property type="protein sequence ID" value="KAK4226546.1"/>
    <property type="molecule type" value="Genomic_DNA"/>
</dbReference>
<sequence length="76" mass="8210">MKFLALLTTLLFSSPSLAIPTKGMKEVLANRAAARSPHCKTAALEALCLTSNAQAYCDVTGFHNNFPTSCDKNCWC</sequence>
<name>A0AAN7GTC7_9PEZI</name>
<keyword evidence="1" id="KW-0732">Signal</keyword>
<feature type="non-terminal residue" evidence="2">
    <location>
        <position position="76"/>
    </location>
</feature>
<accession>A0AAN7GTC7</accession>